<proteinExistence type="predicted"/>
<dbReference type="Pfam" id="PF03544">
    <property type="entry name" value="TonB_C"/>
    <property type="match status" value="1"/>
</dbReference>
<evidence type="ECO:0000256" key="5">
    <source>
        <dbReference type="SAM" id="MobiDB-lite"/>
    </source>
</evidence>
<reference evidence="8" key="1">
    <citation type="submission" date="2023-03" db="EMBL/GenBank/DDBJ databases">
        <title>Chitinimonas shenzhenensis gen. nov., sp. nov., a novel member of family Burkholderiaceae isolated from activated sludge collected in Shen Zhen, China.</title>
        <authorList>
            <person name="Wang X."/>
        </authorList>
    </citation>
    <scope>NUCLEOTIDE SEQUENCE</scope>
    <source>
        <strain evidence="8">DQS-5</strain>
    </source>
</reference>
<dbReference type="SUPFAM" id="SSF74653">
    <property type="entry name" value="TolA/TonB C-terminal domain"/>
    <property type="match status" value="1"/>
</dbReference>
<keyword evidence="4" id="KW-0472">Membrane</keyword>
<dbReference type="InterPro" id="IPR006260">
    <property type="entry name" value="TonB/TolA_C"/>
</dbReference>
<evidence type="ECO:0000256" key="6">
    <source>
        <dbReference type="SAM" id="SignalP"/>
    </source>
</evidence>
<feature type="domain" description="TonB C-terminal" evidence="7">
    <location>
        <begin position="145"/>
        <end position="237"/>
    </location>
</feature>
<comment type="caution">
    <text evidence="8">The sequence shown here is derived from an EMBL/GenBank/DDBJ whole genome shotgun (WGS) entry which is preliminary data.</text>
</comment>
<accession>A0ABT7DUL6</accession>
<dbReference type="RefSeq" id="WP_284099820.1">
    <property type="nucleotide sequence ID" value="NZ_JARRAF010000005.1"/>
</dbReference>
<feature type="region of interest" description="Disordered" evidence="5">
    <location>
        <begin position="143"/>
        <end position="167"/>
    </location>
</feature>
<keyword evidence="2" id="KW-0812">Transmembrane</keyword>
<dbReference type="Proteomes" id="UP001172778">
    <property type="component" value="Unassembled WGS sequence"/>
</dbReference>
<evidence type="ECO:0000313" key="9">
    <source>
        <dbReference type="Proteomes" id="UP001172778"/>
    </source>
</evidence>
<keyword evidence="9" id="KW-1185">Reference proteome</keyword>
<evidence type="ECO:0000256" key="3">
    <source>
        <dbReference type="ARBA" id="ARBA00022989"/>
    </source>
</evidence>
<comment type="subcellular location">
    <subcellularLocation>
        <location evidence="1">Membrane</location>
        <topology evidence="1">Single-pass membrane protein</topology>
    </subcellularLocation>
</comment>
<organism evidence="8 9">
    <name type="scientific">Parachitinimonas caeni</name>
    <dbReference type="NCBI Taxonomy" id="3031301"/>
    <lineage>
        <taxon>Bacteria</taxon>
        <taxon>Pseudomonadati</taxon>
        <taxon>Pseudomonadota</taxon>
        <taxon>Betaproteobacteria</taxon>
        <taxon>Neisseriales</taxon>
        <taxon>Chitinibacteraceae</taxon>
        <taxon>Parachitinimonas</taxon>
    </lineage>
</organism>
<evidence type="ECO:0000256" key="4">
    <source>
        <dbReference type="ARBA" id="ARBA00023136"/>
    </source>
</evidence>
<keyword evidence="6" id="KW-0732">Signal</keyword>
<dbReference type="NCBIfam" id="TIGR01352">
    <property type="entry name" value="tonB_Cterm"/>
    <property type="match status" value="1"/>
</dbReference>
<evidence type="ECO:0000256" key="2">
    <source>
        <dbReference type="ARBA" id="ARBA00022692"/>
    </source>
</evidence>
<dbReference type="Gene3D" id="3.30.1150.10">
    <property type="match status" value="1"/>
</dbReference>
<gene>
    <name evidence="8" type="ORF">PZA18_05590</name>
</gene>
<dbReference type="PROSITE" id="PS52015">
    <property type="entry name" value="TONB_CTD"/>
    <property type="match status" value="1"/>
</dbReference>
<dbReference type="EMBL" id="JARRAF010000005">
    <property type="protein sequence ID" value="MDK2123519.1"/>
    <property type="molecule type" value="Genomic_DNA"/>
</dbReference>
<evidence type="ECO:0000256" key="1">
    <source>
        <dbReference type="ARBA" id="ARBA00004167"/>
    </source>
</evidence>
<keyword evidence="3" id="KW-1133">Transmembrane helix</keyword>
<dbReference type="InterPro" id="IPR037682">
    <property type="entry name" value="TonB_C"/>
</dbReference>
<feature type="signal peptide" evidence="6">
    <location>
        <begin position="1"/>
        <end position="19"/>
    </location>
</feature>
<evidence type="ECO:0000313" key="8">
    <source>
        <dbReference type="EMBL" id="MDK2123519.1"/>
    </source>
</evidence>
<protein>
    <submittedName>
        <fullName evidence="8">TonB family protein</fullName>
    </submittedName>
</protein>
<name>A0ABT7DUL6_9NEIS</name>
<feature type="chain" id="PRO_5047334776" evidence="6">
    <location>
        <begin position="20"/>
        <end position="237"/>
    </location>
</feature>
<evidence type="ECO:0000259" key="7">
    <source>
        <dbReference type="PROSITE" id="PS52015"/>
    </source>
</evidence>
<sequence length="237" mass="25952">MQSYRQLALGLVVALSSHAMLLLLPAAGPHSQSSPLTELQLKVRRSAATSTFQSVAREATTESAAAVAPPPEQKAPLVPNQVQLAANPEIGPPVPQPPQLTEIIEEPGNRKSVEMQTSGRSSLPDWLRDLAKLPEIDTHYYESRELDTTSRPIDAMQPEEPADYADNPQNGLVKLRVLINEKGEVDDIIILDSSLPDAYTKAALDAFRKGRFTPAIRGTEYVRSRKDIEVCFGFCPD</sequence>